<feature type="transmembrane region" description="Helical" evidence="7">
    <location>
        <begin position="380"/>
        <end position="400"/>
    </location>
</feature>
<feature type="region of interest" description="Disordered" evidence="6">
    <location>
        <begin position="1"/>
        <end position="48"/>
    </location>
</feature>
<evidence type="ECO:0000256" key="4">
    <source>
        <dbReference type="ARBA" id="ARBA00022989"/>
    </source>
</evidence>
<feature type="transmembrane region" description="Helical" evidence="7">
    <location>
        <begin position="444"/>
        <end position="464"/>
    </location>
</feature>
<sequence length="599" mass="68626">MSNEDNKKDNGGSTDHKSVSVTINELDRSSTDTDSNNEKNHSRDHADLNGYVPEADVKLVTKSGNIITANSQVVRTHAFDNDQESDSIDDNIFLDPEIAEFYRNLYEDAQYEGRHVFDPNLTWSKEEERKIVWKLEWRCCLLACVMFMALQLDRGNIGQALSDNMLTDLNLTTNDYNLGQTLFYISFLSAELPSQLISKKLGPDRWIPMQITLWSIVAICQSRLSGLGSFIGTRVLLGLLEGGFIPDAILWMSYFYTGKELPIRLSYFWTALSITQILASLLAFALLRMRGVNGWEGWRWLFLIEGIITLLIGLSAFFLMPASPVQTKTWFRPNGWFTDREERIVVNRVLRDDPSKGDMHNRQAITLKMLWQGISDYDMWPLYLIGLVSFIPLSTPGSYLTLTLRSLGFSPFNTNLLTIPNHFMHIIFLLIITRLTEYFNERSYIACLQPLWLIPCLGVLRWWSGSLENVWGTYAVLTTLLSAPYIHSILVGWCSRNSNTVSNRTISAAIYNMFVQAGGITASNIYRKDDLPKYKRGNTQLFAISFASLGIILLTKAYYVWRNKTRAKIWEAMSKEEQDDYRATTDHKGNKRLDFRFVH</sequence>
<dbReference type="STRING" id="1173061.A0A0J9X705"/>
<dbReference type="OrthoDB" id="1935484at2759"/>
<dbReference type="EMBL" id="CCBN010000004">
    <property type="protein sequence ID" value="CDO52933.1"/>
    <property type="molecule type" value="Genomic_DNA"/>
</dbReference>
<evidence type="ECO:0008006" key="10">
    <source>
        <dbReference type="Google" id="ProtNLM"/>
    </source>
</evidence>
<dbReference type="Gene3D" id="1.20.1250.20">
    <property type="entry name" value="MFS general substrate transporter like domains"/>
    <property type="match status" value="1"/>
</dbReference>
<feature type="transmembrane region" description="Helical" evidence="7">
    <location>
        <begin position="267"/>
        <end position="287"/>
    </location>
</feature>
<protein>
    <recommendedName>
        <fullName evidence="10">Major facilitator superfamily (MFS) profile domain-containing protein</fullName>
    </recommendedName>
</protein>
<keyword evidence="5 7" id="KW-0472">Membrane</keyword>
<organism evidence="8 9">
    <name type="scientific">Geotrichum candidum</name>
    <name type="common">Oospora lactis</name>
    <name type="synonym">Dipodascus geotrichum</name>
    <dbReference type="NCBI Taxonomy" id="1173061"/>
    <lineage>
        <taxon>Eukaryota</taxon>
        <taxon>Fungi</taxon>
        <taxon>Dikarya</taxon>
        <taxon>Ascomycota</taxon>
        <taxon>Saccharomycotina</taxon>
        <taxon>Dipodascomycetes</taxon>
        <taxon>Dipodascales</taxon>
        <taxon>Dipodascaceae</taxon>
        <taxon>Geotrichum</taxon>
    </lineage>
</organism>
<comment type="caution">
    <text evidence="8">The sequence shown here is derived from an EMBL/GenBank/DDBJ whole genome shotgun (WGS) entry which is preliminary data.</text>
</comment>
<gene>
    <name evidence="8" type="ORF">BN980_GECA04s01737g</name>
</gene>
<evidence type="ECO:0000256" key="6">
    <source>
        <dbReference type="SAM" id="MobiDB-lite"/>
    </source>
</evidence>
<dbReference type="FunFam" id="1.20.1250.20:FF:000106">
    <property type="entry name" value="MFS transporter, putative"/>
    <property type="match status" value="1"/>
</dbReference>
<dbReference type="InterPro" id="IPR036259">
    <property type="entry name" value="MFS_trans_sf"/>
</dbReference>
<evidence type="ECO:0000256" key="7">
    <source>
        <dbReference type="SAM" id="Phobius"/>
    </source>
</evidence>
<feature type="transmembrane region" description="Helical" evidence="7">
    <location>
        <begin position="412"/>
        <end position="432"/>
    </location>
</feature>
<name>A0A0J9X705_GEOCN</name>
<evidence type="ECO:0000256" key="1">
    <source>
        <dbReference type="ARBA" id="ARBA00004141"/>
    </source>
</evidence>
<dbReference type="FunFam" id="1.20.1250.20:FF:000247">
    <property type="entry name" value="MFS general substrate transporter"/>
    <property type="match status" value="1"/>
</dbReference>
<evidence type="ECO:0000313" key="8">
    <source>
        <dbReference type="EMBL" id="CDO52933.1"/>
    </source>
</evidence>
<comment type="subcellular location">
    <subcellularLocation>
        <location evidence="1">Membrane</location>
        <topology evidence="1">Multi-pass membrane protein</topology>
    </subcellularLocation>
</comment>
<dbReference type="InterPro" id="IPR011701">
    <property type="entry name" value="MFS"/>
</dbReference>
<evidence type="ECO:0000256" key="2">
    <source>
        <dbReference type="ARBA" id="ARBA00022448"/>
    </source>
</evidence>
<reference evidence="8" key="1">
    <citation type="submission" date="2014-03" db="EMBL/GenBank/DDBJ databases">
        <authorList>
            <person name="Casaregola S."/>
        </authorList>
    </citation>
    <scope>NUCLEOTIDE SEQUENCE [LARGE SCALE GENOMIC DNA]</scope>
    <source>
        <strain evidence="8">CLIB 918</strain>
    </source>
</reference>
<feature type="transmembrane region" description="Helical" evidence="7">
    <location>
        <begin position="506"/>
        <end position="526"/>
    </location>
</feature>
<dbReference type="SUPFAM" id="SSF103473">
    <property type="entry name" value="MFS general substrate transporter"/>
    <property type="match status" value="1"/>
</dbReference>
<accession>A0A0J9X705</accession>
<feature type="compositionally biased region" description="Basic and acidic residues" evidence="6">
    <location>
        <begin position="1"/>
        <end position="18"/>
    </location>
</feature>
<feature type="transmembrane region" description="Helical" evidence="7">
    <location>
        <begin position="541"/>
        <end position="561"/>
    </location>
</feature>
<evidence type="ECO:0000256" key="5">
    <source>
        <dbReference type="ARBA" id="ARBA00023136"/>
    </source>
</evidence>
<dbReference type="Proteomes" id="UP000242525">
    <property type="component" value="Unassembled WGS sequence"/>
</dbReference>
<feature type="transmembrane region" description="Helical" evidence="7">
    <location>
        <begin position="470"/>
        <end position="494"/>
    </location>
</feature>
<evidence type="ECO:0000256" key="3">
    <source>
        <dbReference type="ARBA" id="ARBA00022692"/>
    </source>
</evidence>
<keyword evidence="3 7" id="KW-0812">Transmembrane</keyword>
<feature type="transmembrane region" description="Helical" evidence="7">
    <location>
        <begin position="299"/>
        <end position="320"/>
    </location>
</feature>
<dbReference type="GO" id="GO:0016020">
    <property type="term" value="C:membrane"/>
    <property type="evidence" value="ECO:0007669"/>
    <property type="project" value="UniProtKB-SubCell"/>
</dbReference>
<keyword evidence="2" id="KW-0813">Transport</keyword>
<keyword evidence="4 7" id="KW-1133">Transmembrane helix</keyword>
<dbReference type="PANTHER" id="PTHR43791">
    <property type="entry name" value="PERMEASE-RELATED"/>
    <property type="match status" value="1"/>
</dbReference>
<proteinExistence type="predicted"/>
<evidence type="ECO:0000313" key="9">
    <source>
        <dbReference type="Proteomes" id="UP000242525"/>
    </source>
</evidence>
<dbReference type="PANTHER" id="PTHR43791:SF29">
    <property type="entry name" value="MAJOR FACILITATOR SUPERFAMILY (MFS) PROFILE DOMAIN-CONTAINING PROTEIN"/>
    <property type="match status" value="1"/>
</dbReference>
<dbReference type="AlphaFoldDB" id="A0A0J9X705"/>
<keyword evidence="9" id="KW-1185">Reference proteome</keyword>
<feature type="compositionally biased region" description="Basic and acidic residues" evidence="6">
    <location>
        <begin position="25"/>
        <end position="47"/>
    </location>
</feature>
<dbReference type="Pfam" id="PF07690">
    <property type="entry name" value="MFS_1"/>
    <property type="match status" value="1"/>
</dbReference>
<dbReference type="GO" id="GO:0022857">
    <property type="term" value="F:transmembrane transporter activity"/>
    <property type="evidence" value="ECO:0007669"/>
    <property type="project" value="InterPro"/>
</dbReference>